<keyword evidence="2" id="KW-1185">Reference proteome</keyword>
<dbReference type="Proteomes" id="UP001059607">
    <property type="component" value="Chromosome"/>
</dbReference>
<accession>A0ABY5EM40</accession>
<dbReference type="RefSeq" id="WP_054614608.1">
    <property type="nucleotide sequence ID" value="NZ_CP101125.1"/>
</dbReference>
<name>A0ABY5EM40_9PSED</name>
<evidence type="ECO:0008006" key="3">
    <source>
        <dbReference type="Google" id="ProtNLM"/>
    </source>
</evidence>
<evidence type="ECO:0000313" key="2">
    <source>
        <dbReference type="Proteomes" id="UP001059607"/>
    </source>
</evidence>
<protein>
    <recommendedName>
        <fullName evidence="3">Ig-like domain-containing protein</fullName>
    </recommendedName>
</protein>
<reference evidence="1" key="1">
    <citation type="submission" date="2022-07" db="EMBL/GenBank/DDBJ databases">
        <title>Pseudomonas nunamit sp. nov. an antifungal species isolated from Greenland.</title>
        <authorList>
            <person name="Ntana F."/>
            <person name="Hennessy R.C."/>
            <person name="Zervas A."/>
            <person name="Stougaard P."/>
        </authorList>
    </citation>
    <scope>NUCLEOTIDE SEQUENCE</scope>
    <source>
        <strain evidence="1">In5</strain>
    </source>
</reference>
<evidence type="ECO:0000313" key="1">
    <source>
        <dbReference type="EMBL" id="UTO16709.1"/>
    </source>
</evidence>
<organism evidence="1 2">
    <name type="scientific">Pseudomonas nunensis</name>
    <dbReference type="NCBI Taxonomy" id="2961896"/>
    <lineage>
        <taxon>Bacteria</taxon>
        <taxon>Pseudomonadati</taxon>
        <taxon>Pseudomonadota</taxon>
        <taxon>Gammaproteobacteria</taxon>
        <taxon>Pseudomonadales</taxon>
        <taxon>Pseudomonadaceae</taxon>
        <taxon>Pseudomonas</taxon>
    </lineage>
</organism>
<sequence length="151" mass="16846">MSTVAKRILTPRTVKHADDSFVGTLGGLPYRANFRSLFEALYPDPLGMTWVVRVHQRAADFTTKQVNIYIPATLRDGEHNLPGTSSVRVEYVDYSIPEQPVSYRNTAGTINFTLDKETRLITGSISATLESSQPRNRASLELEINNFQVTG</sequence>
<proteinExistence type="predicted"/>
<gene>
    <name evidence="1" type="ORF">NK667_10275</name>
</gene>
<dbReference type="EMBL" id="CP101125">
    <property type="protein sequence ID" value="UTO16709.1"/>
    <property type="molecule type" value="Genomic_DNA"/>
</dbReference>